<sequence>MKHSRSFSISSFLIIFFLLTFLRANAQLDLEWVNILERPVGPGGGSSVMAPIISLDDFGNVYSTGIFYDTLDFDPGIGVNHLVSPTSKSFFVQKYDPSGNLIWLRYFEHSQSSNVFISSFSTDVNGNSYVIGTFKDTITFNTVSGVDTLTKEWISFANGNNCFILKIDANGNTLWAKELRGGETTGSQCHLDNQGNLCIVGFFQGEIDFDPGSNNNILASTQIPNNNLNNWTRDIFALKLDANGNFIWAKTFGGSTAYPVLFNSSLDALNNLYIIGRYSDTIDFDPGPAVASLNSSHHDLFLLKLDDLGNFDWVKSSVLGSNSNVITATGITIDSDTNIVLSGSFVGTVDFDFGAGTQQLTSTGYSDGYILKLTPQGNFIWVKKLTDTGISLSLLDNSNNLYCAGMTGSGAPDLDPGTGIFTASQNAQYLLKLSSQGDFIWANISSEWAFNPNHLELDNDNNLYQSGTFKSIVDFDPTADVYLLESLDGLTPTRFYRKLSQKGIYGSVFQDFNQNCTLDSFEVGLERLLEIQPGNILVTSTLGGIWSVDSLAPGNYTITVDTSGGWSATCSSTQTFTVPSYDTLISVGGIGLIANNPCTDNHVTIDALSLRPGFSNQIIFVEACNNLLASDILDSAYVILEFDDRLTIESATMPLDTLGNNRYGVYIGRLAPSQCQTVVLFCHIDSTILLGESLCMKATLHPIHNCFLDTIPKPYPNNFSPCVTPYDLSHLEIGSTCNGTNISFKIKNTGSGNMSCWSPVNLYVDGQFISRDSVQLTAGDSMVYNYGADGRTWRMEVCQHPLHPGNSNPSTTIELCGPEANWTPDLVNLLPHDDGDSHVDITCVVVSGAYDPNDKMGFPLGIGANHEIDANEQIEYLIRFQNTGTDTAFTVVIRDTLSSELDVFSVRSGASSHNYHFRIYGERVLEWTFYDILLPDSLTNLEGSNGFVRFSVDQNPDLPIGTRIENTASIYFDFNLPIVTNTYFHTIGAPQINNSMGSDTIDVTACDSVLYNGVLYNSDGNYLQTIQNNGNDTLYLINVDILNNFSHIDTIICDSFEMNGQYYTTSGNYSSVYSNYWGCDSTVYLDLTVENTIDTSITQNGTILTANAIGYNYQWVDCDNNNNPILGATNRSFSPLANGNYAVIISNINCSEVSSCIPITTVNVSKIEASFDVNIYPNPVENILFIENANNRQIQYSLVNQLGEVLLMNNTPDKELIKIDIKGLSTGVYYLFIQSNRGILSKKVIKI</sequence>
<name>A0A915YE11_9BACT</name>
<evidence type="ECO:0000259" key="2">
    <source>
        <dbReference type="Pfam" id="PF24595"/>
    </source>
</evidence>
<reference evidence="3" key="1">
    <citation type="submission" date="2022-09" db="EMBL/GenBank/DDBJ databases">
        <title>Aureispira anguillicida sp. nov., isolated from Leptocephalus of Japanese eel Anguilla japonica.</title>
        <authorList>
            <person name="Yuasa K."/>
            <person name="Mekata T."/>
            <person name="Ikunari K."/>
        </authorList>
    </citation>
    <scope>NUCLEOTIDE SEQUENCE</scope>
    <source>
        <strain evidence="3">EL160426</strain>
    </source>
</reference>
<dbReference type="InterPro" id="IPR047589">
    <property type="entry name" value="DUF11_rpt"/>
</dbReference>
<dbReference type="PANTHER" id="PTHR35580">
    <property type="entry name" value="CELL SURFACE GLYCOPROTEIN (S-LAYER PROTEIN)-LIKE PROTEIN"/>
    <property type="match status" value="1"/>
</dbReference>
<proteinExistence type="predicted"/>
<gene>
    <name evidence="3" type="ORF">AsAng_0020920</name>
</gene>
<dbReference type="Pfam" id="PF18962">
    <property type="entry name" value="Por_Secre_tail"/>
    <property type="match status" value="1"/>
</dbReference>
<dbReference type="PANTHER" id="PTHR35580:SF1">
    <property type="entry name" value="PHYTASE-LIKE DOMAIN-CONTAINING PROTEIN"/>
    <property type="match status" value="1"/>
</dbReference>
<evidence type="ECO:0000313" key="3">
    <source>
        <dbReference type="EMBL" id="BDS11378.1"/>
    </source>
</evidence>
<evidence type="ECO:0000313" key="4">
    <source>
        <dbReference type="Proteomes" id="UP001060919"/>
    </source>
</evidence>
<feature type="domain" description="Secretion system C-terminal sorting" evidence="1">
    <location>
        <begin position="1175"/>
        <end position="1245"/>
    </location>
</feature>
<feature type="domain" description="DUF7619" evidence="2">
    <location>
        <begin position="851"/>
        <end position="985"/>
    </location>
</feature>
<dbReference type="NCBIfam" id="TIGR01451">
    <property type="entry name" value="B_ant_repeat"/>
    <property type="match status" value="1"/>
</dbReference>
<dbReference type="InterPro" id="IPR055353">
    <property type="entry name" value="DUF7619"/>
</dbReference>
<keyword evidence="4" id="KW-1185">Reference proteome</keyword>
<dbReference type="EMBL" id="AP026867">
    <property type="protein sequence ID" value="BDS11378.1"/>
    <property type="molecule type" value="Genomic_DNA"/>
</dbReference>
<dbReference type="NCBIfam" id="TIGR04183">
    <property type="entry name" value="Por_Secre_tail"/>
    <property type="match status" value="1"/>
</dbReference>
<protein>
    <submittedName>
        <fullName evidence="3">T9SS type A sorting domain-containing protein</fullName>
    </submittedName>
</protein>
<organism evidence="3 4">
    <name type="scientific">Aureispira anguillae</name>
    <dbReference type="NCBI Taxonomy" id="2864201"/>
    <lineage>
        <taxon>Bacteria</taxon>
        <taxon>Pseudomonadati</taxon>
        <taxon>Bacteroidota</taxon>
        <taxon>Saprospiria</taxon>
        <taxon>Saprospirales</taxon>
        <taxon>Saprospiraceae</taxon>
        <taxon>Aureispira</taxon>
    </lineage>
</organism>
<dbReference type="Proteomes" id="UP001060919">
    <property type="component" value="Chromosome"/>
</dbReference>
<dbReference type="AlphaFoldDB" id="A0A915YE11"/>
<dbReference type="RefSeq" id="WP_264792564.1">
    <property type="nucleotide sequence ID" value="NZ_AP026867.1"/>
</dbReference>
<dbReference type="InterPro" id="IPR026444">
    <property type="entry name" value="Secre_tail"/>
</dbReference>
<dbReference type="KEGG" id="aup:AsAng_0020920"/>
<accession>A0A915YE11</accession>
<dbReference type="InterPro" id="IPR052918">
    <property type="entry name" value="Motility_Chemotaxis_Reg"/>
</dbReference>
<dbReference type="Pfam" id="PF24595">
    <property type="entry name" value="DUF7619"/>
    <property type="match status" value="1"/>
</dbReference>
<evidence type="ECO:0000259" key="1">
    <source>
        <dbReference type="Pfam" id="PF18962"/>
    </source>
</evidence>